<dbReference type="AlphaFoldDB" id="A0AAP0GA23"/>
<evidence type="ECO:0000256" key="1">
    <source>
        <dbReference type="SAM" id="MobiDB-lite"/>
    </source>
</evidence>
<dbReference type="Proteomes" id="UP001418222">
    <property type="component" value="Unassembled WGS sequence"/>
</dbReference>
<accession>A0AAP0GA23</accession>
<organism evidence="3 4">
    <name type="scientific">Platanthera zijinensis</name>
    <dbReference type="NCBI Taxonomy" id="2320716"/>
    <lineage>
        <taxon>Eukaryota</taxon>
        <taxon>Viridiplantae</taxon>
        <taxon>Streptophyta</taxon>
        <taxon>Embryophyta</taxon>
        <taxon>Tracheophyta</taxon>
        <taxon>Spermatophyta</taxon>
        <taxon>Magnoliopsida</taxon>
        <taxon>Liliopsida</taxon>
        <taxon>Asparagales</taxon>
        <taxon>Orchidaceae</taxon>
        <taxon>Orchidoideae</taxon>
        <taxon>Orchideae</taxon>
        <taxon>Orchidinae</taxon>
        <taxon>Platanthera</taxon>
    </lineage>
</organism>
<dbReference type="CDD" id="cd06865">
    <property type="entry name" value="PX_SNX_like"/>
    <property type="match status" value="1"/>
</dbReference>
<feature type="region of interest" description="Disordered" evidence="1">
    <location>
        <begin position="1"/>
        <end position="38"/>
    </location>
</feature>
<name>A0AAP0GA23_9ASPA</name>
<dbReference type="Pfam" id="PF09325">
    <property type="entry name" value="Vps5"/>
    <property type="match status" value="1"/>
</dbReference>
<proteinExistence type="predicted"/>
<keyword evidence="4" id="KW-1185">Reference proteome</keyword>
<evidence type="ECO:0000259" key="2">
    <source>
        <dbReference type="PROSITE" id="PS50195"/>
    </source>
</evidence>
<feature type="region of interest" description="Disordered" evidence="1">
    <location>
        <begin position="67"/>
        <end position="99"/>
    </location>
</feature>
<gene>
    <name evidence="3" type="primary">SNX2B</name>
    <name evidence="3" type="ORF">KSP39_PZI006710</name>
</gene>
<dbReference type="InterPro" id="IPR044279">
    <property type="entry name" value="SNX2A/B"/>
</dbReference>
<dbReference type="EMBL" id="JBBWWQ010000005">
    <property type="protein sequence ID" value="KAK8946967.1"/>
    <property type="molecule type" value="Genomic_DNA"/>
</dbReference>
<feature type="domain" description="PX" evidence="2">
    <location>
        <begin position="104"/>
        <end position="221"/>
    </location>
</feature>
<feature type="compositionally biased region" description="Low complexity" evidence="1">
    <location>
        <begin position="75"/>
        <end position="96"/>
    </location>
</feature>
<dbReference type="InterPro" id="IPR036871">
    <property type="entry name" value="PX_dom_sf"/>
</dbReference>
<dbReference type="SMART" id="SM00312">
    <property type="entry name" value="PX"/>
    <property type="match status" value="1"/>
</dbReference>
<dbReference type="Gene3D" id="3.30.1520.10">
    <property type="entry name" value="Phox-like domain"/>
    <property type="match status" value="1"/>
</dbReference>
<evidence type="ECO:0000313" key="3">
    <source>
        <dbReference type="EMBL" id="KAK8946967.1"/>
    </source>
</evidence>
<dbReference type="GO" id="GO:0005768">
    <property type="term" value="C:endosome"/>
    <property type="evidence" value="ECO:0007669"/>
    <property type="project" value="UniProtKB-ARBA"/>
</dbReference>
<comment type="caution">
    <text evidence="3">The sequence shown here is derived from an EMBL/GenBank/DDBJ whole genome shotgun (WGS) entry which is preliminary data.</text>
</comment>
<dbReference type="PROSITE" id="PS50195">
    <property type="entry name" value="PX"/>
    <property type="match status" value="1"/>
</dbReference>
<sequence length="525" mass="58872">MMGPEAPSGLDPPLPSESSASLPLTSSSPSSSIYHSTVSSNPLLFPSSSSFSSSSSFIDPPSYADAVFRPVEPQNGRNSTSRSSTASSRSGRASTSDYLEITVTDPRKENDYGTSLVPGGSVYFTYHITTRVRVTATAFSVRRRFRDFVTLADRLAESYRGCFIPLRPDKSVVESQVMQKQEFVEHRREALEKYLQRLAAHPVVGRSEELRVFLQEQGKLPLMPTTDVASRMLDGAVRLPWQLFGDRAYGSSAPQEVVQPARGGRDLLRMFKELKQSVSNDWGGTKPLVVEEDKEFLERKERTQELTLQLNATSEQAEELVKAQHDIGETMGELGLALIKLIKLENDEAVHVSQRVGAADTKIVATAAVKASRFYRELNSQTIKHLQETLHEYMGLMLSIRNAFSERSDALLTLQTLLSDLASLHARTERLEAASARVFGRDESRIQRLEEIKKTIIVTEDAKECASREYEKIKENNRNEFERFDKERQDDFLSMLRGLAINQAGYFEKIADVWGTVANETRHYA</sequence>
<feature type="compositionally biased region" description="Low complexity" evidence="1">
    <location>
        <begin position="16"/>
        <end position="38"/>
    </location>
</feature>
<dbReference type="Gene3D" id="1.20.1270.60">
    <property type="entry name" value="Arfaptin homology (AH) domain/BAR domain"/>
    <property type="match status" value="1"/>
</dbReference>
<dbReference type="SUPFAM" id="SSF64268">
    <property type="entry name" value="PX domain"/>
    <property type="match status" value="1"/>
</dbReference>
<dbReference type="InterPro" id="IPR001683">
    <property type="entry name" value="PX_dom"/>
</dbReference>
<dbReference type="PANTHER" id="PTHR46757">
    <property type="entry name" value="SORTING NEXIN-RELATED"/>
    <property type="match status" value="1"/>
</dbReference>
<dbReference type="GO" id="GO:0016020">
    <property type="term" value="C:membrane"/>
    <property type="evidence" value="ECO:0007669"/>
    <property type="project" value="UniProtKB-ARBA"/>
</dbReference>
<evidence type="ECO:0000313" key="4">
    <source>
        <dbReference type="Proteomes" id="UP001418222"/>
    </source>
</evidence>
<dbReference type="InterPro" id="IPR015404">
    <property type="entry name" value="Vps5_C"/>
</dbReference>
<dbReference type="PANTHER" id="PTHR46757:SF2">
    <property type="entry name" value="OS05G0346100 PROTEIN"/>
    <property type="match status" value="1"/>
</dbReference>
<protein>
    <submittedName>
        <fullName evidence="3">Sorting nexin 2B</fullName>
    </submittedName>
</protein>
<dbReference type="GO" id="GO:0035091">
    <property type="term" value="F:phosphatidylinositol binding"/>
    <property type="evidence" value="ECO:0007669"/>
    <property type="project" value="InterPro"/>
</dbReference>
<dbReference type="CDD" id="cd07596">
    <property type="entry name" value="BAR_SNX"/>
    <property type="match status" value="1"/>
</dbReference>
<dbReference type="Pfam" id="PF00787">
    <property type="entry name" value="PX"/>
    <property type="match status" value="1"/>
</dbReference>
<dbReference type="SUPFAM" id="SSF103657">
    <property type="entry name" value="BAR/IMD domain-like"/>
    <property type="match status" value="1"/>
</dbReference>
<dbReference type="InterPro" id="IPR027267">
    <property type="entry name" value="AH/BAR_dom_sf"/>
</dbReference>
<reference evidence="3 4" key="1">
    <citation type="journal article" date="2022" name="Nat. Plants">
        <title>Genomes of leafy and leafless Platanthera orchids illuminate the evolution of mycoheterotrophy.</title>
        <authorList>
            <person name="Li M.H."/>
            <person name="Liu K.W."/>
            <person name="Li Z."/>
            <person name="Lu H.C."/>
            <person name="Ye Q.L."/>
            <person name="Zhang D."/>
            <person name="Wang J.Y."/>
            <person name="Li Y.F."/>
            <person name="Zhong Z.M."/>
            <person name="Liu X."/>
            <person name="Yu X."/>
            <person name="Liu D.K."/>
            <person name="Tu X.D."/>
            <person name="Liu B."/>
            <person name="Hao Y."/>
            <person name="Liao X.Y."/>
            <person name="Jiang Y.T."/>
            <person name="Sun W.H."/>
            <person name="Chen J."/>
            <person name="Chen Y.Q."/>
            <person name="Ai Y."/>
            <person name="Zhai J.W."/>
            <person name="Wu S.S."/>
            <person name="Zhou Z."/>
            <person name="Hsiao Y.Y."/>
            <person name="Wu W.L."/>
            <person name="Chen Y.Y."/>
            <person name="Lin Y.F."/>
            <person name="Hsu J.L."/>
            <person name="Li C.Y."/>
            <person name="Wang Z.W."/>
            <person name="Zhao X."/>
            <person name="Zhong W.Y."/>
            <person name="Ma X.K."/>
            <person name="Ma L."/>
            <person name="Huang J."/>
            <person name="Chen G.Z."/>
            <person name="Huang M.Z."/>
            <person name="Huang L."/>
            <person name="Peng D.H."/>
            <person name="Luo Y.B."/>
            <person name="Zou S.Q."/>
            <person name="Chen S.P."/>
            <person name="Lan S."/>
            <person name="Tsai W.C."/>
            <person name="Van de Peer Y."/>
            <person name="Liu Z.J."/>
        </authorList>
    </citation>
    <scope>NUCLEOTIDE SEQUENCE [LARGE SCALE GENOMIC DNA]</scope>
    <source>
        <strain evidence="3">Lor287</strain>
    </source>
</reference>